<dbReference type="EMBL" id="BAAAHE010000002">
    <property type="protein sequence ID" value="GAA0604110.1"/>
    <property type="molecule type" value="Genomic_DNA"/>
</dbReference>
<accession>A0ABN1G4T6</accession>
<dbReference type="PANTHER" id="PTHR39337:SF1">
    <property type="entry name" value="BLR5642 PROTEIN"/>
    <property type="match status" value="1"/>
</dbReference>
<evidence type="ECO:0000313" key="1">
    <source>
        <dbReference type="EMBL" id="GAA0604110.1"/>
    </source>
</evidence>
<dbReference type="Proteomes" id="UP001500957">
    <property type="component" value="Unassembled WGS sequence"/>
</dbReference>
<evidence type="ECO:0000313" key="2">
    <source>
        <dbReference type="Proteomes" id="UP001500957"/>
    </source>
</evidence>
<dbReference type="RefSeq" id="WP_344600702.1">
    <property type="nucleotide sequence ID" value="NZ_BAAAHE010000002.1"/>
</dbReference>
<reference evidence="1 2" key="1">
    <citation type="journal article" date="2019" name="Int. J. Syst. Evol. Microbiol.">
        <title>The Global Catalogue of Microorganisms (GCM) 10K type strain sequencing project: providing services to taxonomists for standard genome sequencing and annotation.</title>
        <authorList>
            <consortium name="The Broad Institute Genomics Platform"/>
            <consortium name="The Broad Institute Genome Sequencing Center for Infectious Disease"/>
            <person name="Wu L."/>
            <person name="Ma J."/>
        </authorList>
    </citation>
    <scope>NUCLEOTIDE SEQUENCE [LARGE SCALE GENOMIC DNA]</scope>
    <source>
        <strain evidence="1 2">JCM 10671</strain>
    </source>
</reference>
<dbReference type="InterPro" id="IPR007438">
    <property type="entry name" value="DUF488"/>
</dbReference>
<dbReference type="PIRSF" id="PIRSF024492">
    <property type="entry name" value="UCP024492"/>
    <property type="match status" value="1"/>
</dbReference>
<comment type="caution">
    <text evidence="1">The sequence shown here is derived from an EMBL/GenBank/DDBJ whole genome shotgun (WGS) entry which is preliminary data.</text>
</comment>
<proteinExistence type="predicted"/>
<organism evidence="1 2">
    <name type="scientific">Sporichthya brevicatena</name>
    <dbReference type="NCBI Taxonomy" id="171442"/>
    <lineage>
        <taxon>Bacteria</taxon>
        <taxon>Bacillati</taxon>
        <taxon>Actinomycetota</taxon>
        <taxon>Actinomycetes</taxon>
        <taxon>Sporichthyales</taxon>
        <taxon>Sporichthyaceae</taxon>
        <taxon>Sporichthya</taxon>
    </lineage>
</organism>
<sequence length="178" mass="19629">MIRTAGHGTATQAELTDLFREAGITHVVDVRRFPGSRRHPHVGRDRMAEWLPAAGIDYRWVAELGGRRRPDPDSPHVALHNLQFRAYADHMETAEFSAAVGDLLELAGSSAALVMCSESVWWRCHRRLLADHLVLVSGISVEHLFHDGRLVAHPVTTGARPAGDHVVYDAVPDEPADP</sequence>
<protein>
    <submittedName>
        <fullName evidence="1">DUF488 domain-containing protein</fullName>
    </submittedName>
</protein>
<dbReference type="PANTHER" id="PTHR39337">
    <property type="entry name" value="BLR5642 PROTEIN"/>
    <property type="match status" value="1"/>
</dbReference>
<dbReference type="InterPro" id="IPR014519">
    <property type="entry name" value="UCP024492"/>
</dbReference>
<gene>
    <name evidence="1" type="ORF">GCM10009547_02350</name>
</gene>
<keyword evidence="2" id="KW-1185">Reference proteome</keyword>
<dbReference type="Pfam" id="PF04343">
    <property type="entry name" value="DUF488"/>
    <property type="match status" value="1"/>
</dbReference>
<name>A0ABN1G4T6_9ACTN</name>